<keyword evidence="6" id="KW-0472">Membrane</keyword>
<gene>
    <name evidence="8" type="ORF">HK097_000715</name>
</gene>
<keyword evidence="2 4" id="KW-0378">Hydrolase</keyword>
<feature type="region of interest" description="Disordered" evidence="5">
    <location>
        <begin position="14"/>
        <end position="35"/>
    </location>
</feature>
<evidence type="ECO:0000313" key="9">
    <source>
        <dbReference type="Proteomes" id="UP001212841"/>
    </source>
</evidence>
<evidence type="ECO:0000256" key="3">
    <source>
        <dbReference type="ARBA" id="ARBA00023295"/>
    </source>
</evidence>
<dbReference type="InterPro" id="IPR000805">
    <property type="entry name" value="Glyco_hydro_26"/>
</dbReference>
<comment type="similarity">
    <text evidence="1 4">Belongs to the glycosyl hydrolase 26 family.</text>
</comment>
<dbReference type="AlphaFoldDB" id="A0AAD5S855"/>
<evidence type="ECO:0000256" key="6">
    <source>
        <dbReference type="SAM" id="Phobius"/>
    </source>
</evidence>
<dbReference type="Pfam" id="PF02156">
    <property type="entry name" value="Glyco_hydro_26"/>
    <property type="match status" value="1"/>
</dbReference>
<feature type="compositionally biased region" description="Polar residues" evidence="5">
    <location>
        <begin position="22"/>
        <end position="35"/>
    </location>
</feature>
<feature type="domain" description="GH26" evidence="7">
    <location>
        <begin position="90"/>
        <end position="423"/>
    </location>
</feature>
<organism evidence="8 9">
    <name type="scientific">Rhizophlyctis rosea</name>
    <dbReference type="NCBI Taxonomy" id="64517"/>
    <lineage>
        <taxon>Eukaryota</taxon>
        <taxon>Fungi</taxon>
        <taxon>Fungi incertae sedis</taxon>
        <taxon>Chytridiomycota</taxon>
        <taxon>Chytridiomycota incertae sedis</taxon>
        <taxon>Chytridiomycetes</taxon>
        <taxon>Rhizophlyctidales</taxon>
        <taxon>Rhizophlyctidaceae</taxon>
        <taxon>Rhizophlyctis</taxon>
    </lineage>
</organism>
<evidence type="ECO:0000256" key="5">
    <source>
        <dbReference type="SAM" id="MobiDB-lite"/>
    </source>
</evidence>
<reference evidence="8" key="1">
    <citation type="submission" date="2020-05" db="EMBL/GenBank/DDBJ databases">
        <title>Phylogenomic resolution of chytrid fungi.</title>
        <authorList>
            <person name="Stajich J.E."/>
            <person name="Amses K."/>
            <person name="Simmons R."/>
            <person name="Seto K."/>
            <person name="Myers J."/>
            <person name="Bonds A."/>
            <person name="Quandt C.A."/>
            <person name="Barry K."/>
            <person name="Liu P."/>
            <person name="Grigoriev I."/>
            <person name="Longcore J.E."/>
            <person name="James T.Y."/>
        </authorList>
    </citation>
    <scope>NUCLEOTIDE SEQUENCE</scope>
    <source>
        <strain evidence="8">JEL0318</strain>
    </source>
</reference>
<dbReference type="PANTHER" id="PTHR40079">
    <property type="entry name" value="MANNAN ENDO-1,4-BETA-MANNOSIDASE E-RELATED"/>
    <property type="match status" value="1"/>
</dbReference>
<evidence type="ECO:0000256" key="1">
    <source>
        <dbReference type="ARBA" id="ARBA00007754"/>
    </source>
</evidence>
<protein>
    <recommendedName>
        <fullName evidence="7">GH26 domain-containing protein</fullName>
    </recommendedName>
</protein>
<feature type="active site" description="Nucleophile" evidence="4">
    <location>
        <position position="351"/>
    </location>
</feature>
<keyword evidence="6" id="KW-0812">Transmembrane</keyword>
<evidence type="ECO:0000256" key="4">
    <source>
        <dbReference type="PROSITE-ProRule" id="PRU01100"/>
    </source>
</evidence>
<dbReference type="PANTHER" id="PTHR40079:SF4">
    <property type="entry name" value="GH26 DOMAIN-CONTAINING PROTEIN-RELATED"/>
    <property type="match status" value="1"/>
</dbReference>
<dbReference type="Proteomes" id="UP001212841">
    <property type="component" value="Unassembled WGS sequence"/>
</dbReference>
<feature type="active site" description="Proton donor" evidence="4">
    <location>
        <position position="207"/>
    </location>
</feature>
<evidence type="ECO:0000256" key="2">
    <source>
        <dbReference type="ARBA" id="ARBA00022801"/>
    </source>
</evidence>
<dbReference type="SUPFAM" id="SSF51445">
    <property type="entry name" value="(Trans)glycosidases"/>
    <property type="match status" value="1"/>
</dbReference>
<dbReference type="InterPro" id="IPR017853">
    <property type="entry name" value="GH"/>
</dbReference>
<feature type="transmembrane region" description="Helical" evidence="6">
    <location>
        <begin position="61"/>
        <end position="83"/>
    </location>
</feature>
<dbReference type="PROSITE" id="PS51764">
    <property type="entry name" value="GH26"/>
    <property type="match status" value="1"/>
</dbReference>
<evidence type="ECO:0000259" key="7">
    <source>
        <dbReference type="PROSITE" id="PS51764"/>
    </source>
</evidence>
<dbReference type="Gene3D" id="3.20.20.80">
    <property type="entry name" value="Glycosidases"/>
    <property type="match status" value="1"/>
</dbReference>
<proteinExistence type="inferred from homology"/>
<accession>A0AAD5S855</accession>
<keyword evidence="9" id="KW-1185">Reference proteome</keyword>
<sequence length="458" mass="50762">MSTQTRPQQYWSIYEDTPPTYHPSNTQQQSIPLNTYPRQPVSTTTVYCPPKRKSKGNSIKTFLTCLCTLAVLGGAGAGIYFLVRPQPFPTPPGPVLPVMPADLDGYRGIILGADIDWSKESPSYFNDRTGHKSANFGNFYYISDTLKAGSLDRTARQTMEQGAIVTVTVMPSDGLAVVSDAALDELAKTCADLNGKGAQIMLRFGHEMNGNWYKYGQDPQAYVSLWRRMATRVRAATNRTALVWAPNTAGGYPFPGGAYTPSKADPRFDQMDTNKDGVLNSQDDPFTPYYPGDTYVDWIGISAYYFGPGTSGSNTTSASPNVLPKDDEFLYYIDPLYRFARERNKLFAVSETGVSFYKANEGKPGQAGEVEMKRKWIGLVYNRTVFETHPLLRAISWFDYLKEEYGSLRDFRLTGNDEVGSIFRSKIEELNRINGTIILAQHPLVAAGNGTSGRNNTG</sequence>
<keyword evidence="3 4" id="KW-0326">Glycosidase</keyword>
<name>A0AAD5S855_9FUNG</name>
<dbReference type="EMBL" id="JADGJD010001133">
    <property type="protein sequence ID" value="KAJ3046597.1"/>
    <property type="molecule type" value="Genomic_DNA"/>
</dbReference>
<comment type="caution">
    <text evidence="8">The sequence shown here is derived from an EMBL/GenBank/DDBJ whole genome shotgun (WGS) entry which is preliminary data.</text>
</comment>
<dbReference type="GO" id="GO:0006080">
    <property type="term" value="P:substituted mannan metabolic process"/>
    <property type="evidence" value="ECO:0007669"/>
    <property type="project" value="InterPro"/>
</dbReference>
<dbReference type="GO" id="GO:0016985">
    <property type="term" value="F:mannan endo-1,4-beta-mannosidase activity"/>
    <property type="evidence" value="ECO:0007669"/>
    <property type="project" value="InterPro"/>
</dbReference>
<evidence type="ECO:0000313" key="8">
    <source>
        <dbReference type="EMBL" id="KAJ3046597.1"/>
    </source>
</evidence>
<dbReference type="InterPro" id="IPR022790">
    <property type="entry name" value="GH26_dom"/>
</dbReference>
<keyword evidence="6" id="KW-1133">Transmembrane helix</keyword>